<reference evidence="1" key="1">
    <citation type="submission" date="2021-09" db="EMBL/GenBank/DDBJ databases">
        <title>Network and meta-omics reveal the key degrader and cooperation patterns in an efficient 1,4-dioxane-degrading microbial community.</title>
        <authorList>
            <person name="Dai C."/>
        </authorList>
    </citation>
    <scope>NUCLEOTIDE SEQUENCE</scope>
    <source>
        <strain evidence="1">ZM13</strain>
    </source>
</reference>
<gene>
    <name evidence="1" type="ORF">K9D25_03760</name>
</gene>
<dbReference type="RefSeq" id="WP_244379343.1">
    <property type="nucleotide sequence ID" value="NZ_CP083239.1"/>
</dbReference>
<protein>
    <submittedName>
        <fullName evidence="1">SapC family protein</fullName>
    </submittedName>
</protein>
<proteinExistence type="predicted"/>
<name>A0A9E6ZU99_9HYPH</name>
<sequence>MTKTPSKAPKTRKTSAAAAAPLPLFYRQPALLRFQNHARLSLRRAVDFRFAGRATSLPLVVGEFAAAVRDYPIVFASDEGAMPLAVTGVAAEQNLFVEADGRWRGGSYIPGYVRRYPFIGITAENDGATMLGVDLASDRLADEGEKEADMLFDLRGGATRTSQSAMALCEAYATEHARTLAFVQALKDKRLLVPRSAQVNYADAGRAVVQGFQLVDEAAFRALPAAAVVEFHAKGWLDLIVLHIASQQRWRELVDMSARVRADAAH</sequence>
<dbReference type="Proteomes" id="UP000831684">
    <property type="component" value="Chromosome"/>
</dbReference>
<dbReference type="KEGG" id="apol:K9D25_03760"/>
<dbReference type="InterPro" id="IPR010836">
    <property type="entry name" value="SapC"/>
</dbReference>
<dbReference type="Pfam" id="PF07277">
    <property type="entry name" value="SapC"/>
    <property type="match status" value="1"/>
</dbReference>
<accession>A0A9E6ZU99</accession>
<organism evidence="1 2">
    <name type="scientific">Ancylobacter polymorphus</name>
    <dbReference type="NCBI Taxonomy" id="223390"/>
    <lineage>
        <taxon>Bacteria</taxon>
        <taxon>Pseudomonadati</taxon>
        <taxon>Pseudomonadota</taxon>
        <taxon>Alphaproteobacteria</taxon>
        <taxon>Hyphomicrobiales</taxon>
        <taxon>Xanthobacteraceae</taxon>
        <taxon>Ancylobacter</taxon>
    </lineage>
</organism>
<evidence type="ECO:0000313" key="2">
    <source>
        <dbReference type="Proteomes" id="UP000831684"/>
    </source>
</evidence>
<dbReference type="EMBL" id="CP083239">
    <property type="protein sequence ID" value="UOK71849.1"/>
    <property type="molecule type" value="Genomic_DNA"/>
</dbReference>
<evidence type="ECO:0000313" key="1">
    <source>
        <dbReference type="EMBL" id="UOK71849.1"/>
    </source>
</evidence>
<dbReference type="AlphaFoldDB" id="A0A9E6ZU99"/>